<feature type="coiled-coil region" evidence="7">
    <location>
        <begin position="179"/>
        <end position="220"/>
    </location>
</feature>
<dbReference type="InterPro" id="IPR046347">
    <property type="entry name" value="bZIP_sf"/>
</dbReference>
<dbReference type="SUPFAM" id="SSF57959">
    <property type="entry name" value="Leucine zipper domain"/>
    <property type="match status" value="1"/>
</dbReference>
<dbReference type="STRING" id="1764295.A0A5B8MJA1"/>
<organism evidence="10 11">
    <name type="scientific">Chloropicon primus</name>
    <dbReference type="NCBI Taxonomy" id="1764295"/>
    <lineage>
        <taxon>Eukaryota</taxon>
        <taxon>Viridiplantae</taxon>
        <taxon>Chlorophyta</taxon>
        <taxon>Chloropicophyceae</taxon>
        <taxon>Chloropicales</taxon>
        <taxon>Chloropicaceae</taxon>
        <taxon>Chloropicon</taxon>
    </lineage>
</organism>
<dbReference type="GO" id="GO:0045944">
    <property type="term" value="P:positive regulation of transcription by RNA polymerase II"/>
    <property type="evidence" value="ECO:0007669"/>
    <property type="project" value="InterPro"/>
</dbReference>
<dbReference type="GO" id="GO:0003677">
    <property type="term" value="F:DNA binding"/>
    <property type="evidence" value="ECO:0007669"/>
    <property type="project" value="UniProtKB-KW"/>
</dbReference>
<evidence type="ECO:0000313" key="11">
    <source>
        <dbReference type="Proteomes" id="UP000316726"/>
    </source>
</evidence>
<dbReference type="Proteomes" id="UP000316726">
    <property type="component" value="Chromosome 4"/>
</dbReference>
<evidence type="ECO:0000256" key="1">
    <source>
        <dbReference type="ARBA" id="ARBA00004123"/>
    </source>
</evidence>
<evidence type="ECO:0000256" key="7">
    <source>
        <dbReference type="SAM" id="Coils"/>
    </source>
</evidence>
<reference evidence="10 11" key="1">
    <citation type="submission" date="2018-07" db="EMBL/GenBank/DDBJ databases">
        <title>The complete nuclear genome of the prasinophyte Chloropicon primus (CCMP1205).</title>
        <authorList>
            <person name="Pombert J.-F."/>
            <person name="Otis C."/>
            <person name="Turmel M."/>
            <person name="Lemieux C."/>
        </authorList>
    </citation>
    <scope>NUCLEOTIDE SEQUENCE [LARGE SCALE GENOMIC DNA]</scope>
    <source>
        <strain evidence="10 11">CCMP1205</strain>
    </source>
</reference>
<keyword evidence="5" id="KW-0804">Transcription</keyword>
<dbReference type="PROSITE" id="PS50217">
    <property type="entry name" value="BZIP"/>
    <property type="match status" value="1"/>
</dbReference>
<dbReference type="InterPro" id="IPR044280">
    <property type="entry name" value="Hac1/HY5"/>
</dbReference>
<dbReference type="GO" id="GO:0005634">
    <property type="term" value="C:nucleus"/>
    <property type="evidence" value="ECO:0007669"/>
    <property type="project" value="UniProtKB-SubCell"/>
</dbReference>
<evidence type="ECO:0000256" key="6">
    <source>
        <dbReference type="ARBA" id="ARBA00023242"/>
    </source>
</evidence>
<evidence type="ECO:0000256" key="4">
    <source>
        <dbReference type="ARBA" id="ARBA00023125"/>
    </source>
</evidence>
<dbReference type="CDD" id="cd14704">
    <property type="entry name" value="bZIP_HY5-like"/>
    <property type="match status" value="1"/>
</dbReference>
<name>A0A5B8MJA1_9CHLO</name>
<comment type="similarity">
    <text evidence="2">Belongs to the bZIP family.</text>
</comment>
<evidence type="ECO:0000256" key="5">
    <source>
        <dbReference type="ARBA" id="ARBA00023163"/>
    </source>
</evidence>
<dbReference type="PANTHER" id="PTHR46714:SF6">
    <property type="entry name" value="TRANSCRIPTIONAL ACTIVATOR HAC1"/>
    <property type="match status" value="1"/>
</dbReference>
<keyword evidence="4" id="KW-0238">DNA-binding</keyword>
<keyword evidence="3" id="KW-0805">Transcription regulation</keyword>
<feature type="compositionally biased region" description="Basic and acidic residues" evidence="8">
    <location>
        <begin position="109"/>
        <end position="120"/>
    </location>
</feature>
<protein>
    <recommendedName>
        <fullName evidence="9">BZIP domain-containing protein</fullName>
    </recommendedName>
</protein>
<dbReference type="Pfam" id="PF00170">
    <property type="entry name" value="bZIP_1"/>
    <property type="match status" value="1"/>
</dbReference>
<feature type="region of interest" description="Disordered" evidence="8">
    <location>
        <begin position="94"/>
        <end position="121"/>
    </location>
</feature>
<accession>A0A5B8MJA1</accession>
<feature type="domain" description="BZIP" evidence="9">
    <location>
        <begin position="154"/>
        <end position="217"/>
    </location>
</feature>
<keyword evidence="6" id="KW-0539">Nucleus</keyword>
<dbReference type="EMBL" id="CP031037">
    <property type="protein sequence ID" value="QDZ20566.1"/>
    <property type="molecule type" value="Genomic_DNA"/>
</dbReference>
<dbReference type="SMART" id="SM00338">
    <property type="entry name" value="BRLZ"/>
    <property type="match status" value="1"/>
</dbReference>
<evidence type="ECO:0000256" key="8">
    <source>
        <dbReference type="SAM" id="MobiDB-lite"/>
    </source>
</evidence>
<evidence type="ECO:0000256" key="2">
    <source>
        <dbReference type="ARBA" id="ARBA00007163"/>
    </source>
</evidence>
<dbReference type="OrthoDB" id="674948at2759"/>
<comment type="subcellular location">
    <subcellularLocation>
        <location evidence="1">Nucleus</location>
    </subcellularLocation>
</comment>
<evidence type="ECO:0000259" key="9">
    <source>
        <dbReference type="PROSITE" id="PS50217"/>
    </source>
</evidence>
<dbReference type="InterPro" id="IPR004827">
    <property type="entry name" value="bZIP"/>
</dbReference>
<dbReference type="Gene3D" id="1.20.5.170">
    <property type="match status" value="1"/>
</dbReference>
<keyword evidence="7" id="KW-0175">Coiled coil</keyword>
<keyword evidence="11" id="KW-1185">Reference proteome</keyword>
<sequence length="221" mass="25042">MDRYRLVPNDNTYMDIQYDCPFYDTMPEEGFRFREAYGRDGQDLGRMQQGSGLVFEHSGLFPPDIGPFPDGVDYAKSGNVPTTSGSSLLVMEKDDKKKRATTAPATTKRGAEKRARKEANKQPVVGKVKKGEVWKVDKGSLGASSEGGASEDHEVKRMKRLLRNRVSAQLARERKKQYIQGLEKNKKESDKKIKDLTEKVKRLTEENKVLKKRLSSAQQQK</sequence>
<evidence type="ECO:0000313" key="10">
    <source>
        <dbReference type="EMBL" id="QDZ20566.1"/>
    </source>
</evidence>
<dbReference type="AlphaFoldDB" id="A0A5B8MJA1"/>
<gene>
    <name evidence="10" type="ORF">A3770_04p30840</name>
</gene>
<proteinExistence type="inferred from homology"/>
<dbReference type="GO" id="GO:0000981">
    <property type="term" value="F:DNA-binding transcription factor activity, RNA polymerase II-specific"/>
    <property type="evidence" value="ECO:0007669"/>
    <property type="project" value="InterPro"/>
</dbReference>
<evidence type="ECO:0000256" key="3">
    <source>
        <dbReference type="ARBA" id="ARBA00023015"/>
    </source>
</evidence>
<dbReference type="PANTHER" id="PTHR46714">
    <property type="entry name" value="TRANSCRIPTIONAL ACTIVATOR HAC1"/>
    <property type="match status" value="1"/>
</dbReference>